<dbReference type="EMBL" id="VMNX01000024">
    <property type="protein sequence ID" value="MPY48860.1"/>
    <property type="molecule type" value="Genomic_DNA"/>
</dbReference>
<dbReference type="InterPro" id="IPR011008">
    <property type="entry name" value="Dimeric_a/b-barrel"/>
</dbReference>
<proteinExistence type="predicted"/>
<accession>A0A5N8WN42</accession>
<name>A0A5N8WN42_9ACTN</name>
<organism evidence="1 2">
    <name type="scientific">Streptomyces acidicola</name>
    <dbReference type="NCBI Taxonomy" id="2596892"/>
    <lineage>
        <taxon>Bacteria</taxon>
        <taxon>Bacillati</taxon>
        <taxon>Actinomycetota</taxon>
        <taxon>Actinomycetes</taxon>
        <taxon>Kitasatosporales</taxon>
        <taxon>Streptomycetaceae</taxon>
        <taxon>Streptomyces</taxon>
    </lineage>
</organism>
<sequence>MAHRTLVVAKMNPEDTEAVAKIWAESDATELPYMVGVSRRTLFRFHGLYFQLVEAEQDITENLYRARSHPLYQDIHTKLARFMTPYDPDWREPKDAMAEAFYTWTPNR</sequence>
<dbReference type="Proteomes" id="UP000373149">
    <property type="component" value="Unassembled WGS sequence"/>
</dbReference>
<dbReference type="GO" id="GO:0030639">
    <property type="term" value="P:polyketide biosynthetic process"/>
    <property type="evidence" value="ECO:0007669"/>
    <property type="project" value="InterPro"/>
</dbReference>
<gene>
    <name evidence="1" type="ORF">FPZ41_09880</name>
</gene>
<evidence type="ECO:0000313" key="1">
    <source>
        <dbReference type="EMBL" id="MPY48860.1"/>
    </source>
</evidence>
<dbReference type="Gene3D" id="3.30.70.1090">
    <property type="entry name" value="Dimeric alpha+beta barrel"/>
    <property type="match status" value="1"/>
</dbReference>
<dbReference type="InterPro" id="IPR038474">
    <property type="entry name" value="Polyketide_synth_cyclase_sf"/>
</dbReference>
<evidence type="ECO:0000313" key="2">
    <source>
        <dbReference type="Proteomes" id="UP000373149"/>
    </source>
</evidence>
<protein>
    <submittedName>
        <fullName evidence="1">TcmI family type II polyketide cyclase</fullName>
    </submittedName>
</protein>
<dbReference type="InterPro" id="IPR006765">
    <property type="entry name" value="Polyketide_synth_cyclase"/>
</dbReference>
<dbReference type="AlphaFoldDB" id="A0A5N8WN42"/>
<reference evidence="1 2" key="1">
    <citation type="submission" date="2019-09" db="EMBL/GenBank/DDBJ databases">
        <authorList>
            <person name="Duangmal K."/>
            <person name="Teo W.F.A."/>
            <person name="Lipun K."/>
        </authorList>
    </citation>
    <scope>NUCLEOTIDE SEQUENCE [LARGE SCALE GENOMIC DNA]</scope>
    <source>
        <strain evidence="1 2">K1PN6</strain>
    </source>
</reference>
<keyword evidence="2" id="KW-1185">Reference proteome</keyword>
<dbReference type="Pfam" id="PF04673">
    <property type="entry name" value="Cyclase_polyket"/>
    <property type="match status" value="1"/>
</dbReference>
<comment type="caution">
    <text evidence="1">The sequence shown here is derived from an EMBL/GenBank/DDBJ whole genome shotgun (WGS) entry which is preliminary data.</text>
</comment>
<dbReference type="RefSeq" id="WP_152861112.1">
    <property type="nucleotide sequence ID" value="NZ_VMNX01000024.1"/>
</dbReference>
<dbReference type="SUPFAM" id="SSF54909">
    <property type="entry name" value="Dimeric alpha+beta barrel"/>
    <property type="match status" value="1"/>
</dbReference>